<feature type="domain" description="Fibrobacter succinogenes major paralogous" evidence="1">
    <location>
        <begin position="103"/>
        <end position="290"/>
    </location>
</feature>
<dbReference type="Pfam" id="PF09603">
    <property type="entry name" value="Fib_succ_major"/>
    <property type="match status" value="1"/>
</dbReference>
<gene>
    <name evidence="2" type="ORF">METZ01_LOCUS226409</name>
</gene>
<name>A0A382GFQ0_9ZZZZ</name>
<reference evidence="2" key="1">
    <citation type="submission" date="2018-05" db="EMBL/GenBank/DDBJ databases">
        <authorList>
            <person name="Lanie J.A."/>
            <person name="Ng W.-L."/>
            <person name="Kazmierczak K.M."/>
            <person name="Andrzejewski T.M."/>
            <person name="Davidsen T.M."/>
            <person name="Wayne K.J."/>
            <person name="Tettelin H."/>
            <person name="Glass J.I."/>
            <person name="Rusch D."/>
            <person name="Podicherti R."/>
            <person name="Tsui H.-C.T."/>
            <person name="Winkler M.E."/>
        </authorList>
    </citation>
    <scope>NUCLEOTIDE SEQUENCE</scope>
</reference>
<organism evidence="2">
    <name type="scientific">marine metagenome</name>
    <dbReference type="NCBI Taxonomy" id="408172"/>
    <lineage>
        <taxon>unclassified sequences</taxon>
        <taxon>metagenomes</taxon>
        <taxon>ecological metagenomes</taxon>
    </lineage>
</organism>
<proteinExistence type="predicted"/>
<dbReference type="InterPro" id="IPR011871">
    <property type="entry name" value="Fib_succ_major"/>
</dbReference>
<dbReference type="NCBIfam" id="TIGR02145">
    <property type="entry name" value="Fib_succ_major"/>
    <property type="match status" value="1"/>
</dbReference>
<evidence type="ECO:0000313" key="2">
    <source>
        <dbReference type="EMBL" id="SVB73555.1"/>
    </source>
</evidence>
<evidence type="ECO:0000259" key="1">
    <source>
        <dbReference type="Pfam" id="PF09603"/>
    </source>
</evidence>
<sequence>MYSIDSTEENKMKRLYPLLVILFMVYWACEDKQEKDCAGVEGGAATVDNCDNCVGGNTGEVACTEDCNGEWGGTAVMNCEGVCDATGSSIYDIDGNCYETIIIGEQEWIAENLKVTHYRNGDEIQTGYNNEEWSNLNTGAYAVYNDNENNAYIYGNLYNWFAVDDYRGVCPEGWNVPTDDEYTALSNYLGGTSVAGGKMKAIGTIEGGDGLWYYHSNSGETNESGFTGLPGGYRDYGNGNYSYMGYSGYFWSSIESSNYDAWYRKLYYDTSGLGRYHDRKENGFSVRCIRD</sequence>
<protein>
    <recommendedName>
        <fullName evidence="1">Fibrobacter succinogenes major paralogous domain-containing protein</fullName>
    </recommendedName>
</protein>
<dbReference type="EMBL" id="UINC01055080">
    <property type="protein sequence ID" value="SVB73555.1"/>
    <property type="molecule type" value="Genomic_DNA"/>
</dbReference>
<accession>A0A382GFQ0</accession>
<dbReference type="AlphaFoldDB" id="A0A382GFQ0"/>